<dbReference type="InterPro" id="IPR050498">
    <property type="entry name" value="Ycf3"/>
</dbReference>
<dbReference type="PROSITE" id="PS51257">
    <property type="entry name" value="PROKAR_LIPOPROTEIN"/>
    <property type="match status" value="1"/>
</dbReference>
<dbReference type="SMART" id="SM00028">
    <property type="entry name" value="TPR"/>
    <property type="match status" value="2"/>
</dbReference>
<dbReference type="PROSITE" id="PS50005">
    <property type="entry name" value="TPR"/>
    <property type="match status" value="1"/>
</dbReference>
<feature type="signal peptide" evidence="4">
    <location>
        <begin position="1"/>
        <end position="18"/>
    </location>
</feature>
<dbReference type="AlphaFoldDB" id="A0A4U7N825"/>
<dbReference type="InterPro" id="IPR011990">
    <property type="entry name" value="TPR-like_helical_dom_sf"/>
</dbReference>
<proteinExistence type="predicted"/>
<dbReference type="RefSeq" id="WP_138015335.1">
    <property type="nucleotide sequence ID" value="NZ_SULI01000004.1"/>
</dbReference>
<name>A0A4U7N825_9RHOB</name>
<feature type="chain" id="PRO_5020230875" evidence="4">
    <location>
        <begin position="19"/>
        <end position="184"/>
    </location>
</feature>
<dbReference type="SUPFAM" id="SSF48452">
    <property type="entry name" value="TPR-like"/>
    <property type="match status" value="1"/>
</dbReference>
<evidence type="ECO:0000313" key="5">
    <source>
        <dbReference type="EMBL" id="TKZ21506.1"/>
    </source>
</evidence>
<keyword evidence="4" id="KW-0732">Signal</keyword>
<keyword evidence="6" id="KW-1185">Reference proteome</keyword>
<dbReference type="Proteomes" id="UP000306575">
    <property type="component" value="Unassembled WGS sequence"/>
</dbReference>
<feature type="repeat" description="TPR" evidence="3">
    <location>
        <begin position="98"/>
        <end position="131"/>
    </location>
</feature>
<keyword evidence="2 3" id="KW-0802">TPR repeat</keyword>
<dbReference type="EMBL" id="SULI01000004">
    <property type="protein sequence ID" value="TKZ21506.1"/>
    <property type="molecule type" value="Genomic_DNA"/>
</dbReference>
<reference evidence="5 6" key="1">
    <citation type="submission" date="2019-04" db="EMBL/GenBank/DDBJ databases">
        <title>Genome sequence of Pelagicola litoralis CL-ES2.</title>
        <authorList>
            <person name="Cao J."/>
        </authorList>
    </citation>
    <scope>NUCLEOTIDE SEQUENCE [LARGE SCALE GENOMIC DNA]</scope>
    <source>
        <strain evidence="5 6">CL-ES2</strain>
    </source>
</reference>
<protein>
    <submittedName>
        <fullName evidence="5">Tetratricopeptide repeat protein</fullName>
    </submittedName>
</protein>
<evidence type="ECO:0000256" key="1">
    <source>
        <dbReference type="ARBA" id="ARBA00022737"/>
    </source>
</evidence>
<evidence type="ECO:0000256" key="3">
    <source>
        <dbReference type="PROSITE-ProRule" id="PRU00339"/>
    </source>
</evidence>
<dbReference type="InterPro" id="IPR019734">
    <property type="entry name" value="TPR_rpt"/>
</dbReference>
<dbReference type="PANTHER" id="PTHR44858">
    <property type="entry name" value="TETRATRICOPEPTIDE REPEAT PROTEIN 6"/>
    <property type="match status" value="1"/>
</dbReference>
<comment type="caution">
    <text evidence="5">The sequence shown here is derived from an EMBL/GenBank/DDBJ whole genome shotgun (WGS) entry which is preliminary data.</text>
</comment>
<keyword evidence="1" id="KW-0677">Repeat</keyword>
<sequence>MKQFAFIICIATPAFAQACPQAPDHSAALERLIAQVQVAPNEMAAQEISNEMWAYWADAPDEVAQQILDRGMQKRGGFDYLGALEEFDALVEYCPHYAEGYNQRAFVNFLRRDFAAALPDLERALELSPRHVGALSGRAITLIGLGQDAAAQDALAAALEVNPWLPERGLLRAPQKDNAVGQDL</sequence>
<dbReference type="Gene3D" id="1.25.40.10">
    <property type="entry name" value="Tetratricopeptide repeat domain"/>
    <property type="match status" value="1"/>
</dbReference>
<evidence type="ECO:0000256" key="4">
    <source>
        <dbReference type="SAM" id="SignalP"/>
    </source>
</evidence>
<accession>A0A4U7N825</accession>
<evidence type="ECO:0000256" key="2">
    <source>
        <dbReference type="ARBA" id="ARBA00022803"/>
    </source>
</evidence>
<organism evidence="5 6">
    <name type="scientific">Shimia litoralis</name>
    <dbReference type="NCBI Taxonomy" id="420403"/>
    <lineage>
        <taxon>Bacteria</taxon>
        <taxon>Pseudomonadati</taxon>
        <taxon>Pseudomonadota</taxon>
        <taxon>Alphaproteobacteria</taxon>
        <taxon>Rhodobacterales</taxon>
        <taxon>Roseobacteraceae</taxon>
    </lineage>
</organism>
<dbReference type="PANTHER" id="PTHR44858:SF1">
    <property type="entry name" value="UDP-N-ACETYLGLUCOSAMINE--PEPTIDE N-ACETYLGLUCOSAMINYLTRANSFERASE SPINDLY-RELATED"/>
    <property type="match status" value="1"/>
</dbReference>
<gene>
    <name evidence="5" type="ORF">FAP39_05215</name>
</gene>
<evidence type="ECO:0000313" key="6">
    <source>
        <dbReference type="Proteomes" id="UP000306575"/>
    </source>
</evidence>
<dbReference type="OrthoDB" id="9815010at2"/>
<dbReference type="Pfam" id="PF14559">
    <property type="entry name" value="TPR_19"/>
    <property type="match status" value="1"/>
</dbReference>